<dbReference type="AlphaFoldDB" id="A0A822ZDD0"/>
<protein>
    <submittedName>
        <fullName evidence="1">Uncharacterized protein</fullName>
    </submittedName>
</protein>
<name>A0A822ZDD0_NELNU</name>
<accession>A0A822ZDD0</accession>
<sequence>MFFFDGDEYVYVPPKNTIKLVLDSLSDYTQSTIEQMPKQRTLEKLIVMFGIEQLGFKFQHHKLM</sequence>
<comment type="caution">
    <text evidence="1">The sequence shown here is derived from an EMBL/GenBank/DDBJ whole genome shotgun (WGS) entry which is preliminary data.</text>
</comment>
<evidence type="ECO:0000313" key="1">
    <source>
        <dbReference type="EMBL" id="DAD42520.1"/>
    </source>
</evidence>
<evidence type="ECO:0000313" key="2">
    <source>
        <dbReference type="Proteomes" id="UP000607653"/>
    </source>
</evidence>
<proteinExistence type="predicted"/>
<dbReference type="EMBL" id="DUZY01000006">
    <property type="protein sequence ID" value="DAD42520.1"/>
    <property type="molecule type" value="Genomic_DNA"/>
</dbReference>
<keyword evidence="2" id="KW-1185">Reference proteome</keyword>
<gene>
    <name evidence="1" type="ORF">HUJ06_000750</name>
</gene>
<reference evidence="1 2" key="1">
    <citation type="journal article" date="2020" name="Mol. Biol. Evol.">
        <title>Distinct Expression and Methylation Patterns for Genes with Different Fates following a Single Whole-Genome Duplication in Flowering Plants.</title>
        <authorList>
            <person name="Shi T."/>
            <person name="Rahmani R.S."/>
            <person name="Gugger P.F."/>
            <person name="Wang M."/>
            <person name="Li H."/>
            <person name="Zhang Y."/>
            <person name="Li Z."/>
            <person name="Wang Q."/>
            <person name="Van de Peer Y."/>
            <person name="Marchal K."/>
            <person name="Chen J."/>
        </authorList>
    </citation>
    <scope>NUCLEOTIDE SEQUENCE [LARGE SCALE GENOMIC DNA]</scope>
    <source>
        <tissue evidence="1">Leaf</tissue>
    </source>
</reference>
<organism evidence="1 2">
    <name type="scientific">Nelumbo nucifera</name>
    <name type="common">Sacred lotus</name>
    <dbReference type="NCBI Taxonomy" id="4432"/>
    <lineage>
        <taxon>Eukaryota</taxon>
        <taxon>Viridiplantae</taxon>
        <taxon>Streptophyta</taxon>
        <taxon>Embryophyta</taxon>
        <taxon>Tracheophyta</taxon>
        <taxon>Spermatophyta</taxon>
        <taxon>Magnoliopsida</taxon>
        <taxon>Proteales</taxon>
        <taxon>Nelumbonaceae</taxon>
        <taxon>Nelumbo</taxon>
    </lineage>
</organism>
<dbReference type="Proteomes" id="UP000607653">
    <property type="component" value="Unassembled WGS sequence"/>
</dbReference>